<dbReference type="EMBL" id="JAUOPJ010000027">
    <property type="protein sequence ID" value="MDO6458999.1"/>
    <property type="molecule type" value="Genomic_DNA"/>
</dbReference>
<dbReference type="Pfam" id="PF17784">
    <property type="entry name" value="Sulfotransfer_4"/>
    <property type="match status" value="1"/>
</dbReference>
<gene>
    <name evidence="1" type="ORF">Q4494_18130</name>
</gene>
<dbReference type="SUPFAM" id="SSF52540">
    <property type="entry name" value="P-loop containing nucleoside triphosphate hydrolases"/>
    <property type="match status" value="1"/>
</dbReference>
<evidence type="ECO:0000313" key="1">
    <source>
        <dbReference type="EMBL" id="MDO6458999.1"/>
    </source>
</evidence>
<accession>A0AAW7XXE7</accession>
<dbReference type="AlphaFoldDB" id="A0AAW7XXE7"/>
<protein>
    <submittedName>
        <fullName evidence="1">Sulfotransferase</fullName>
    </submittedName>
</protein>
<name>A0AAW7XXE7_9RHOB</name>
<evidence type="ECO:0000313" key="2">
    <source>
        <dbReference type="Proteomes" id="UP001169823"/>
    </source>
</evidence>
<comment type="caution">
    <text evidence="1">The sequence shown here is derived from an EMBL/GenBank/DDBJ whole genome shotgun (WGS) entry which is preliminary data.</text>
</comment>
<dbReference type="InterPro" id="IPR040632">
    <property type="entry name" value="Sulfotransfer_4"/>
</dbReference>
<dbReference type="InterPro" id="IPR027417">
    <property type="entry name" value="P-loop_NTPase"/>
</dbReference>
<organism evidence="1 2">
    <name type="scientific">Celeribacter halophilus</name>
    <dbReference type="NCBI Taxonomy" id="576117"/>
    <lineage>
        <taxon>Bacteria</taxon>
        <taxon>Pseudomonadati</taxon>
        <taxon>Pseudomonadota</taxon>
        <taxon>Alphaproteobacteria</taxon>
        <taxon>Rhodobacterales</taxon>
        <taxon>Roseobacteraceae</taxon>
        <taxon>Celeribacter</taxon>
    </lineage>
</organism>
<proteinExistence type="predicted"/>
<dbReference type="Proteomes" id="UP001169823">
    <property type="component" value="Unassembled WGS sequence"/>
</dbReference>
<sequence length="227" mass="27095">MSKLTNLIVRYKNRPKIFCIGFNKTGTTFLHQYFLSAGLRSTHNHYWPIASHMPSGKEYFNNYQCFSDGEKSSFVNLQRWFPNAQFILNTREERAWVLSRVKHVMRRNFIPPKSGLMQSPDFHMMAKEFFFDPEAAIGKWILERRIYEDQSRTYFANQSCFLEIDLTKDKEWTQKLNDHLLAEGVAHTSVEQEIFANKRDQVELFDQSLLAEYTAIVDRWLQRFQKW</sequence>
<dbReference type="RefSeq" id="WP_303495193.1">
    <property type="nucleotide sequence ID" value="NZ_JAUOPJ010000027.1"/>
</dbReference>
<reference evidence="1" key="1">
    <citation type="submission" date="2023-07" db="EMBL/GenBank/DDBJ databases">
        <title>Genome content predicts the carbon catabolic preferences of heterotrophic bacteria.</title>
        <authorList>
            <person name="Gralka M."/>
        </authorList>
    </citation>
    <scope>NUCLEOTIDE SEQUENCE</scope>
    <source>
        <strain evidence="1">I2M02</strain>
    </source>
</reference>
<dbReference type="Gene3D" id="3.40.50.300">
    <property type="entry name" value="P-loop containing nucleotide triphosphate hydrolases"/>
    <property type="match status" value="1"/>
</dbReference>